<feature type="transmembrane region" description="Helical" evidence="6">
    <location>
        <begin position="28"/>
        <end position="47"/>
    </location>
</feature>
<dbReference type="Gene3D" id="1.10.3730.20">
    <property type="match status" value="1"/>
</dbReference>
<dbReference type="OrthoDB" id="1524053at2"/>
<dbReference type="InterPro" id="IPR000620">
    <property type="entry name" value="EamA_dom"/>
</dbReference>
<dbReference type="InterPro" id="IPR037185">
    <property type="entry name" value="EmrE-like"/>
</dbReference>
<feature type="transmembrane region" description="Helical" evidence="6">
    <location>
        <begin position="174"/>
        <end position="195"/>
    </location>
</feature>
<dbReference type="InterPro" id="IPR050638">
    <property type="entry name" value="AA-Vitamin_Transporters"/>
</dbReference>
<dbReference type="PANTHER" id="PTHR32322:SF18">
    <property type="entry name" value="S-ADENOSYLMETHIONINE_S-ADENOSYLHOMOCYSTEINE TRANSPORTER"/>
    <property type="match status" value="1"/>
</dbReference>
<feature type="transmembrane region" description="Helical" evidence="6">
    <location>
        <begin position="59"/>
        <end position="79"/>
    </location>
</feature>
<evidence type="ECO:0000259" key="7">
    <source>
        <dbReference type="Pfam" id="PF00892"/>
    </source>
</evidence>
<comment type="caution">
    <text evidence="8">The sequence shown here is derived from an EMBL/GenBank/DDBJ whole genome shotgun (WGS) entry which is preliminary data.</text>
</comment>
<reference evidence="8 9" key="1">
    <citation type="submission" date="2018-01" db="EMBL/GenBank/DDBJ databases">
        <title>Genomic Encyclopedia of Type Strains, Phase I: the one thousand microbial genomes (KMG-I) project.</title>
        <authorList>
            <person name="Goeker M."/>
        </authorList>
    </citation>
    <scope>NUCLEOTIDE SEQUENCE [LARGE SCALE GENOMIC DNA]</scope>
    <source>
        <strain evidence="8 9">DSM 17960</strain>
    </source>
</reference>
<evidence type="ECO:0000313" key="8">
    <source>
        <dbReference type="EMBL" id="POS01668.1"/>
    </source>
</evidence>
<evidence type="ECO:0000313" key="9">
    <source>
        <dbReference type="Proteomes" id="UP000237056"/>
    </source>
</evidence>
<dbReference type="Pfam" id="PF00892">
    <property type="entry name" value="EamA"/>
    <property type="match status" value="1"/>
</dbReference>
<dbReference type="GO" id="GO:0005886">
    <property type="term" value="C:plasma membrane"/>
    <property type="evidence" value="ECO:0007669"/>
    <property type="project" value="UniProtKB-SubCell"/>
</dbReference>
<evidence type="ECO:0000256" key="6">
    <source>
        <dbReference type="SAM" id="Phobius"/>
    </source>
</evidence>
<feature type="transmembrane region" description="Helical" evidence="6">
    <location>
        <begin position="207"/>
        <end position="225"/>
    </location>
</feature>
<proteinExistence type="predicted"/>
<feature type="transmembrane region" description="Helical" evidence="6">
    <location>
        <begin position="265"/>
        <end position="283"/>
    </location>
</feature>
<evidence type="ECO:0000256" key="3">
    <source>
        <dbReference type="ARBA" id="ARBA00022692"/>
    </source>
</evidence>
<feature type="domain" description="EamA" evidence="7">
    <location>
        <begin position="2"/>
        <end position="131"/>
    </location>
</feature>
<evidence type="ECO:0000256" key="4">
    <source>
        <dbReference type="ARBA" id="ARBA00022989"/>
    </source>
</evidence>
<feature type="transmembrane region" description="Helical" evidence="6">
    <location>
        <begin position="237"/>
        <end position="258"/>
    </location>
</feature>
<keyword evidence="3 6" id="KW-0812">Transmembrane</keyword>
<gene>
    <name evidence="8" type="ORF">Q361_109129</name>
</gene>
<dbReference type="Proteomes" id="UP000237056">
    <property type="component" value="Unassembled WGS sequence"/>
</dbReference>
<feature type="transmembrane region" description="Helical" evidence="6">
    <location>
        <begin position="6"/>
        <end position="21"/>
    </location>
</feature>
<feature type="transmembrane region" description="Helical" evidence="6">
    <location>
        <begin position="91"/>
        <end position="108"/>
    </location>
</feature>
<accession>A0A2S4N7H1</accession>
<dbReference type="AlphaFoldDB" id="A0A2S4N7H1"/>
<keyword evidence="4 6" id="KW-1133">Transmembrane helix</keyword>
<dbReference type="RefSeq" id="WP_103726275.1">
    <property type="nucleotide sequence ID" value="NZ_PQNY01000009.1"/>
</dbReference>
<evidence type="ECO:0000256" key="1">
    <source>
        <dbReference type="ARBA" id="ARBA00004651"/>
    </source>
</evidence>
<dbReference type="SUPFAM" id="SSF103481">
    <property type="entry name" value="Multidrug resistance efflux transporter EmrE"/>
    <property type="match status" value="2"/>
</dbReference>
<dbReference type="PANTHER" id="PTHR32322">
    <property type="entry name" value="INNER MEMBRANE TRANSPORTER"/>
    <property type="match status" value="1"/>
</dbReference>
<comment type="subcellular location">
    <subcellularLocation>
        <location evidence="1">Cell membrane</location>
        <topology evidence="1">Multi-pass membrane protein</topology>
    </subcellularLocation>
</comment>
<evidence type="ECO:0000256" key="5">
    <source>
        <dbReference type="ARBA" id="ARBA00023136"/>
    </source>
</evidence>
<feature type="transmembrane region" description="Helical" evidence="6">
    <location>
        <begin position="144"/>
        <end position="162"/>
    </location>
</feature>
<name>A0A2S4N7H1_9FLAO</name>
<keyword evidence="9" id="KW-1185">Reference proteome</keyword>
<keyword evidence="5 6" id="KW-0472">Membrane</keyword>
<dbReference type="EMBL" id="PQNY01000009">
    <property type="protein sequence ID" value="POS01668.1"/>
    <property type="molecule type" value="Genomic_DNA"/>
</dbReference>
<evidence type="ECO:0000256" key="2">
    <source>
        <dbReference type="ARBA" id="ARBA00022475"/>
    </source>
</evidence>
<sequence>MIYVVLSILCSVCVGVVLKYAKQNNKSIAQIIATNYVAAFFLNQIIFKPTLFPKIETNVWTIVLILGLLLPLVFIFQAKAIAYSGIVKTDIAQRLSLLLSLFGAFFFFHETITFLKVLGLFIALLAVIFTLNKQSKSTDKEIKTPYLLLVLLGFGIIDLLFKKTATITTLPFTTLLQNIFFIALLVAWCIVIYSIRKKQEKFNFTTILWGLSVGILNFGNIYFYIKAHQAVVNNPSIIFISMNMGVIILGTLVGKYLFKEKLSQYNYIGIVLALFAIYILFLSK</sequence>
<keyword evidence="2" id="KW-1003">Cell membrane</keyword>
<protein>
    <submittedName>
        <fullName evidence="8">Glucose uptake protein GlcU</fullName>
    </submittedName>
</protein>
<feature type="transmembrane region" description="Helical" evidence="6">
    <location>
        <begin position="114"/>
        <end position="132"/>
    </location>
</feature>
<organism evidence="8 9">
    <name type="scientific">Flavobacterium croceum DSM 17960</name>
    <dbReference type="NCBI Taxonomy" id="1121886"/>
    <lineage>
        <taxon>Bacteria</taxon>
        <taxon>Pseudomonadati</taxon>
        <taxon>Bacteroidota</taxon>
        <taxon>Flavobacteriia</taxon>
        <taxon>Flavobacteriales</taxon>
        <taxon>Flavobacteriaceae</taxon>
        <taxon>Flavobacterium</taxon>
    </lineage>
</organism>